<dbReference type="EMBL" id="CP119321">
    <property type="protein sequence ID" value="WEK12326.1"/>
    <property type="molecule type" value="Genomic_DNA"/>
</dbReference>
<dbReference type="Pfam" id="PF18739">
    <property type="entry name" value="HEPN_Apea"/>
    <property type="match status" value="1"/>
</dbReference>
<feature type="compositionally biased region" description="Basic and acidic residues" evidence="1">
    <location>
        <begin position="175"/>
        <end position="195"/>
    </location>
</feature>
<name>A0AAJ5VXS4_9MICO</name>
<evidence type="ECO:0000313" key="5">
    <source>
        <dbReference type="Proteomes" id="UP001213972"/>
    </source>
</evidence>
<evidence type="ECO:0000256" key="1">
    <source>
        <dbReference type="SAM" id="MobiDB-lite"/>
    </source>
</evidence>
<dbReference type="Pfam" id="PF18862">
    <property type="entry name" value="ApeA_NTD1"/>
    <property type="match status" value="1"/>
</dbReference>
<feature type="domain" description="Apea-like HEPN" evidence="2">
    <location>
        <begin position="328"/>
        <end position="451"/>
    </location>
</feature>
<dbReference type="Proteomes" id="UP001213972">
    <property type="component" value="Chromosome"/>
</dbReference>
<feature type="domain" description="ApeA N-terminal" evidence="3">
    <location>
        <begin position="11"/>
        <end position="238"/>
    </location>
</feature>
<sequence length="505" mass="56269">MKESRLDQPREWVGHWWRPDRPEAISAGVLTYDPEKGVALRLIGGWSRFASSELVRGLVAHYDEIERWPVIHGRSGESELTIIEPWVSQSIGPYREDPHEMTLAALTLLDGCHLEAPDSPDFIGASVKVENLAGWVGRGQTEVRARSQRTQLDDEEPRRTVVATLGDVQARLHSSSDYHSTEFRRDGRRETRRSEAAVQFTSDTPRPMNEWFSMTGAVSDLVSLATMTACADITISLVLPPAPERFPEGHLLADRPRVVDVYQLHTVKPDPDGKAAIWNDFVVSEADLPWAQLFPAWMDVRDRFAAARSMVLGLRYITRSYLDSRVVTAVGAAEAFHRALDTPPPIPPDEFAKLRALLVGAVPRDRRGWVNDRVAYNEPSLKQRLVELATRPGAFMTKLVPDPDRWAKTAARVRNDLAHRGHAGTDYDLLHAVVEVTSAVVVVNLLKEMGIPIRRLESALSEHPEFTWACTLAQKHFTAPSTTEVPEDYPGASEAFVTPPVPGAS</sequence>
<evidence type="ECO:0000313" key="4">
    <source>
        <dbReference type="EMBL" id="WEK12326.1"/>
    </source>
</evidence>
<evidence type="ECO:0000259" key="2">
    <source>
        <dbReference type="Pfam" id="PF18739"/>
    </source>
</evidence>
<evidence type="ECO:0008006" key="6">
    <source>
        <dbReference type="Google" id="ProtNLM"/>
    </source>
</evidence>
<accession>A0AAJ5VXS4</accession>
<dbReference type="AlphaFoldDB" id="A0AAJ5VXS4"/>
<gene>
    <name evidence="4" type="ORF">P0Y48_07480</name>
</gene>
<feature type="region of interest" description="Disordered" evidence="1">
    <location>
        <begin position="481"/>
        <end position="505"/>
    </location>
</feature>
<dbReference type="InterPro" id="IPR041223">
    <property type="entry name" value="ApeA_NTD"/>
</dbReference>
<organism evidence="4 5">
    <name type="scientific">Candidatus Microbacterium phytovorans</name>
    <dbReference type="NCBI Taxonomy" id="3121374"/>
    <lineage>
        <taxon>Bacteria</taxon>
        <taxon>Bacillati</taxon>
        <taxon>Actinomycetota</taxon>
        <taxon>Actinomycetes</taxon>
        <taxon>Micrococcales</taxon>
        <taxon>Microbacteriaceae</taxon>
        <taxon>Microbacterium</taxon>
    </lineage>
</organism>
<dbReference type="InterPro" id="IPR041229">
    <property type="entry name" value="HEPN_Apea"/>
</dbReference>
<reference evidence="4" key="1">
    <citation type="submission" date="2023-03" db="EMBL/GenBank/DDBJ databases">
        <title>Andean soil-derived lignocellulolytic bacterial consortium as a source of novel taxa and putative plastic-active enzymes.</title>
        <authorList>
            <person name="Diaz-Garcia L."/>
            <person name="Chuvochina M."/>
            <person name="Feuerriegel G."/>
            <person name="Bunk B."/>
            <person name="Sproer C."/>
            <person name="Streit W.R."/>
            <person name="Rodriguez L.M."/>
            <person name="Overmann J."/>
            <person name="Jimenez D.J."/>
        </authorList>
    </citation>
    <scope>NUCLEOTIDE SEQUENCE</scope>
    <source>
        <strain evidence="4">MAG 4610</strain>
    </source>
</reference>
<evidence type="ECO:0000259" key="3">
    <source>
        <dbReference type="Pfam" id="PF18862"/>
    </source>
</evidence>
<feature type="region of interest" description="Disordered" evidence="1">
    <location>
        <begin position="175"/>
        <end position="198"/>
    </location>
</feature>
<proteinExistence type="predicted"/>
<protein>
    <recommendedName>
        <fullName evidence="6">ApeA N-terminal domain-containing protein</fullName>
    </recommendedName>
</protein>